<sequence length="375" mass="41781">MSFPKKSQARQFATQAEHHKHQGLFVEPKRGAVTVRAYAEDWLERQLVGGSTYRNYESFLRIHLLPQLGHKTLAGVERADIERFVVALGTRLAASTVHDRVTLVRNLFKTAVEERRIAYSPVDGTKLPRVGTGAVDEDAIPSREEVDLIAWHIGPYYRLSVYLQAGAGLRVSEALAFATQCRRAGAIRVREQVSWTAHRADCRDRFGPLKHRIPGAYRDVPLPAFLEEEIDVHLRRWGVTPVGDRDVICARRGAAAGTMPTATTYGPHFRRAVWAAGLLGRDRAPKYTPRTLLHFFASTALAHGVPLHEVSRWLGHTSIKTTVDSYGHLVPAAWERCRQTLQQTLGPAPADRPAAERPAVAHRSARALDGDFGEH</sequence>
<reference evidence="7 8" key="1">
    <citation type="submission" date="2023-03" db="EMBL/GenBank/DDBJ databases">
        <title>Draft genome sequence of type strain Streptomyces ferralitis JCM 14344.</title>
        <authorList>
            <person name="Klaysubun C."/>
            <person name="Duangmal K."/>
        </authorList>
    </citation>
    <scope>NUCLEOTIDE SEQUENCE [LARGE SCALE GENOMIC DNA]</scope>
    <source>
        <strain evidence="7 8">JCM 14344</strain>
    </source>
</reference>
<dbReference type="InterPro" id="IPR013762">
    <property type="entry name" value="Integrase-like_cat_sf"/>
</dbReference>
<name>A0ABT5ZBH1_9ACTN</name>
<dbReference type="RefSeq" id="WP_275822533.1">
    <property type="nucleotide sequence ID" value="NZ_BAAANM010000031.1"/>
</dbReference>
<evidence type="ECO:0000259" key="6">
    <source>
        <dbReference type="PROSITE" id="PS51900"/>
    </source>
</evidence>
<feature type="domain" description="Core-binding (CB)" evidence="6">
    <location>
        <begin position="33"/>
        <end position="112"/>
    </location>
</feature>
<dbReference type="InterPro" id="IPR011010">
    <property type="entry name" value="DNA_brk_join_enz"/>
</dbReference>
<keyword evidence="8" id="KW-1185">Reference proteome</keyword>
<keyword evidence="1" id="KW-0229">DNA integration</keyword>
<dbReference type="InterPro" id="IPR004107">
    <property type="entry name" value="Integrase_SAM-like_N"/>
</dbReference>
<evidence type="ECO:0000256" key="1">
    <source>
        <dbReference type="ARBA" id="ARBA00022908"/>
    </source>
</evidence>
<dbReference type="Gene3D" id="1.10.150.130">
    <property type="match status" value="1"/>
</dbReference>
<gene>
    <name evidence="7" type="ORF">P2L57_37355</name>
</gene>
<evidence type="ECO:0000313" key="7">
    <source>
        <dbReference type="EMBL" id="MDF2261187.1"/>
    </source>
</evidence>
<evidence type="ECO:0000256" key="3">
    <source>
        <dbReference type="ARBA" id="ARBA00023172"/>
    </source>
</evidence>
<evidence type="ECO:0000256" key="2">
    <source>
        <dbReference type="ARBA" id="ARBA00023125"/>
    </source>
</evidence>
<evidence type="ECO:0000256" key="4">
    <source>
        <dbReference type="PROSITE-ProRule" id="PRU01248"/>
    </source>
</evidence>
<organism evidence="7 8">
    <name type="scientific">Streptantibioticus ferralitis</name>
    <dbReference type="NCBI Taxonomy" id="236510"/>
    <lineage>
        <taxon>Bacteria</taxon>
        <taxon>Bacillati</taxon>
        <taxon>Actinomycetota</taxon>
        <taxon>Actinomycetes</taxon>
        <taxon>Kitasatosporales</taxon>
        <taxon>Streptomycetaceae</taxon>
        <taxon>Streptantibioticus</taxon>
    </lineage>
</organism>
<dbReference type="Gene3D" id="1.10.443.10">
    <property type="entry name" value="Intergrase catalytic core"/>
    <property type="match status" value="1"/>
</dbReference>
<dbReference type="Proteomes" id="UP001220022">
    <property type="component" value="Unassembled WGS sequence"/>
</dbReference>
<accession>A0ABT5ZBH1</accession>
<protein>
    <submittedName>
        <fullName evidence="7">Tyrosine-type recombinase/integrase</fullName>
    </submittedName>
</protein>
<dbReference type="InterPro" id="IPR002104">
    <property type="entry name" value="Integrase_catalytic"/>
</dbReference>
<dbReference type="InterPro" id="IPR044068">
    <property type="entry name" value="CB"/>
</dbReference>
<proteinExistence type="predicted"/>
<dbReference type="PROSITE" id="PS51898">
    <property type="entry name" value="TYR_RECOMBINASE"/>
    <property type="match status" value="1"/>
</dbReference>
<comment type="caution">
    <text evidence="7">The sequence shown here is derived from an EMBL/GenBank/DDBJ whole genome shotgun (WGS) entry which is preliminary data.</text>
</comment>
<keyword evidence="3" id="KW-0233">DNA recombination</keyword>
<dbReference type="Pfam" id="PF14659">
    <property type="entry name" value="Phage_int_SAM_3"/>
    <property type="match status" value="1"/>
</dbReference>
<evidence type="ECO:0000313" key="8">
    <source>
        <dbReference type="Proteomes" id="UP001220022"/>
    </source>
</evidence>
<feature type="domain" description="Tyr recombinase" evidence="5">
    <location>
        <begin position="126"/>
        <end position="342"/>
    </location>
</feature>
<dbReference type="PROSITE" id="PS51900">
    <property type="entry name" value="CB"/>
    <property type="match status" value="1"/>
</dbReference>
<dbReference type="InterPro" id="IPR010998">
    <property type="entry name" value="Integrase_recombinase_N"/>
</dbReference>
<evidence type="ECO:0000259" key="5">
    <source>
        <dbReference type="PROSITE" id="PS51898"/>
    </source>
</evidence>
<dbReference type="SUPFAM" id="SSF56349">
    <property type="entry name" value="DNA breaking-rejoining enzymes"/>
    <property type="match status" value="1"/>
</dbReference>
<keyword evidence="2 4" id="KW-0238">DNA-binding</keyword>
<dbReference type="EMBL" id="JARHTQ010000049">
    <property type="protein sequence ID" value="MDF2261187.1"/>
    <property type="molecule type" value="Genomic_DNA"/>
</dbReference>